<evidence type="ECO:0000313" key="3">
    <source>
        <dbReference type="Proteomes" id="UP000292702"/>
    </source>
</evidence>
<feature type="compositionally biased region" description="Acidic residues" evidence="1">
    <location>
        <begin position="304"/>
        <end position="313"/>
    </location>
</feature>
<feature type="region of interest" description="Disordered" evidence="1">
    <location>
        <begin position="1"/>
        <end position="103"/>
    </location>
</feature>
<reference evidence="2 3" key="1">
    <citation type="submission" date="2018-11" db="EMBL/GenBank/DDBJ databases">
        <title>Genome assembly of Steccherinum ochraceum LE-BIN_3174, the white-rot fungus of the Steccherinaceae family (The Residual Polyporoid clade, Polyporales, Basidiomycota).</title>
        <authorList>
            <person name="Fedorova T.V."/>
            <person name="Glazunova O.A."/>
            <person name="Landesman E.O."/>
            <person name="Moiseenko K.V."/>
            <person name="Psurtseva N.V."/>
            <person name="Savinova O.S."/>
            <person name="Shakhova N.V."/>
            <person name="Tyazhelova T.V."/>
            <person name="Vasina D.V."/>
        </authorList>
    </citation>
    <scope>NUCLEOTIDE SEQUENCE [LARGE SCALE GENOMIC DNA]</scope>
    <source>
        <strain evidence="2 3">LE-BIN_3174</strain>
    </source>
</reference>
<evidence type="ECO:0000313" key="2">
    <source>
        <dbReference type="EMBL" id="TCD59830.1"/>
    </source>
</evidence>
<feature type="region of interest" description="Disordered" evidence="1">
    <location>
        <begin position="284"/>
        <end position="449"/>
    </location>
</feature>
<dbReference type="AlphaFoldDB" id="A0A4R0QZR6"/>
<name>A0A4R0QZR6_9APHY</name>
<sequence length="449" mass="48529">MPKSRPILDSDPIDIPAHTPPDLRRQKPSAVPLRPATFALPTPPRTKHSRKRKRSLSSSRSVTRRGRVTDSDSEPDDDGHHDHSDHAREGSSTGEAVQVGHKRRKTLRLDALAAEISGQTAEAAEEAFWTGTSSLPAASGPSAEASEASTSKAKAPQAPASPQTRGRSLSRSPTRSPSSSPPARLLRRNNTGLFSPPPSRRHGAPVAALPVTPPPLPRTPKGDRSLKRKLFPERDSLNNPFLVPDESPEALSSPDADAGTPTPLPYVEKPTITYVFRGVKAEFRNPLYDPSHPDGVPSPRADDPSELPIEDPEFSPTPYCPPKLLFPDARKHDHARRTKRKVPAPGSASGSGAELSDAPAKKRIAPGPSTPTPKRASIPRDVKGKSKSKSRSRSNSGWDSSDDEDELPAEPVVTAVEEKEVEAQIKHMPTKELQRLTRKAPLLMDAGER</sequence>
<feature type="compositionally biased region" description="Basic and acidic residues" evidence="1">
    <location>
        <begin position="220"/>
        <end position="236"/>
    </location>
</feature>
<organism evidence="2 3">
    <name type="scientific">Steccherinum ochraceum</name>
    <dbReference type="NCBI Taxonomy" id="92696"/>
    <lineage>
        <taxon>Eukaryota</taxon>
        <taxon>Fungi</taxon>
        <taxon>Dikarya</taxon>
        <taxon>Basidiomycota</taxon>
        <taxon>Agaricomycotina</taxon>
        <taxon>Agaricomycetes</taxon>
        <taxon>Polyporales</taxon>
        <taxon>Steccherinaceae</taxon>
        <taxon>Steccherinum</taxon>
    </lineage>
</organism>
<dbReference type="OrthoDB" id="3364608at2759"/>
<feature type="compositionally biased region" description="Basic residues" evidence="1">
    <location>
        <begin position="45"/>
        <end position="55"/>
    </location>
</feature>
<proteinExistence type="predicted"/>
<feature type="compositionally biased region" description="Low complexity" evidence="1">
    <location>
        <begin position="131"/>
        <end position="184"/>
    </location>
</feature>
<feature type="compositionally biased region" description="Basic and acidic residues" evidence="1">
    <location>
        <begin position="78"/>
        <end position="89"/>
    </location>
</feature>
<feature type="region of interest" description="Disordered" evidence="1">
    <location>
        <begin position="119"/>
        <end position="266"/>
    </location>
</feature>
<dbReference type="STRING" id="92696.A0A4R0QZR6"/>
<dbReference type="Proteomes" id="UP000292702">
    <property type="component" value="Unassembled WGS sequence"/>
</dbReference>
<gene>
    <name evidence="2" type="ORF">EIP91_011344</name>
</gene>
<feature type="compositionally biased region" description="Basic residues" evidence="1">
    <location>
        <begin position="332"/>
        <end position="342"/>
    </location>
</feature>
<feature type="compositionally biased region" description="Basic and acidic residues" evidence="1">
    <location>
        <begin position="416"/>
        <end position="435"/>
    </location>
</feature>
<comment type="caution">
    <text evidence="2">The sequence shown here is derived from an EMBL/GenBank/DDBJ whole genome shotgun (WGS) entry which is preliminary data.</text>
</comment>
<protein>
    <submittedName>
        <fullName evidence="2">Uncharacterized protein</fullName>
    </submittedName>
</protein>
<dbReference type="EMBL" id="RWJN01000726">
    <property type="protein sequence ID" value="TCD59830.1"/>
    <property type="molecule type" value="Genomic_DNA"/>
</dbReference>
<accession>A0A4R0QZR6</accession>
<keyword evidence="3" id="KW-1185">Reference proteome</keyword>
<evidence type="ECO:0000256" key="1">
    <source>
        <dbReference type="SAM" id="MobiDB-lite"/>
    </source>
</evidence>